<keyword evidence="3" id="KW-1185">Reference proteome</keyword>
<dbReference type="Gene3D" id="6.10.110.10">
    <property type="match status" value="1"/>
</dbReference>
<dbReference type="AlphaFoldDB" id="A0A0K6GAW6"/>
<feature type="signal peptide" evidence="1">
    <location>
        <begin position="1"/>
        <end position="20"/>
    </location>
</feature>
<organism evidence="2 3">
    <name type="scientific">Rhizoctonia solani</name>
    <dbReference type="NCBI Taxonomy" id="456999"/>
    <lineage>
        <taxon>Eukaryota</taxon>
        <taxon>Fungi</taxon>
        <taxon>Dikarya</taxon>
        <taxon>Basidiomycota</taxon>
        <taxon>Agaricomycotina</taxon>
        <taxon>Agaricomycetes</taxon>
        <taxon>Cantharellales</taxon>
        <taxon>Ceratobasidiaceae</taxon>
        <taxon>Rhizoctonia</taxon>
    </lineage>
</organism>
<sequence length="443" mass="47995">MRYRTIISLVLLPRLVPALGAAFAIPEDDDSSASSEQWSIRDDIMEKLGNLPDMSMFLSNFGGDRKVEALKAAAQGVEDVLGKIPKYFESGPETKSEISDDGDASSDDFQGFSDMMPACAEQDCKKSYFMKEAMRWVKQALRDAGVVVHENPAATTALIVGVSVLVANVMSGGMLLPATLHAIGFGAKGPIRHTIAAAMQRKINPIHIGSMFSKLQSAAMGGAAMGELHKIANIAVTGLIGAGAVKLVGAGVKPLGQSTDFDPREWRAWESESKVDVPSNVASRLAQFWGTPTFEGCVAYGYREVRAPLWFIPEGADPLSVCVRTLASINGIGYKTPIGCVDEGPKKGVVGMWYVPTNETRCMPQWSAFEDEGCMLFGRRRKFSRLMGLKSNDDWNGVCESTSATIDNKHYDGPSYCEDKGIRGIYGVFDVVDKRCECSCVRV</sequence>
<protein>
    <submittedName>
        <fullName evidence="2">Uncharacterized protein</fullName>
    </submittedName>
</protein>
<gene>
    <name evidence="2" type="ORF">RSOLAG22IIIB_05981</name>
</gene>
<dbReference type="Proteomes" id="UP000044841">
    <property type="component" value="Unassembled WGS sequence"/>
</dbReference>
<evidence type="ECO:0000256" key="1">
    <source>
        <dbReference type="SAM" id="SignalP"/>
    </source>
</evidence>
<feature type="chain" id="PRO_5005503126" evidence="1">
    <location>
        <begin position="21"/>
        <end position="443"/>
    </location>
</feature>
<accession>A0A0K6GAW6</accession>
<dbReference type="InterPro" id="IPR038213">
    <property type="entry name" value="IFI6/IFI27-like_sf"/>
</dbReference>
<reference evidence="2 3" key="1">
    <citation type="submission" date="2015-07" db="EMBL/GenBank/DDBJ databases">
        <authorList>
            <person name="Noorani M."/>
        </authorList>
    </citation>
    <scope>NUCLEOTIDE SEQUENCE [LARGE SCALE GENOMIC DNA]</scope>
    <source>
        <strain evidence="2">BBA 69670</strain>
    </source>
</reference>
<keyword evidence="1" id="KW-0732">Signal</keyword>
<proteinExistence type="predicted"/>
<dbReference type="EMBL" id="CYGV01001578">
    <property type="protein sequence ID" value="CUA75616.1"/>
    <property type="molecule type" value="Genomic_DNA"/>
</dbReference>
<evidence type="ECO:0000313" key="3">
    <source>
        <dbReference type="Proteomes" id="UP000044841"/>
    </source>
</evidence>
<evidence type="ECO:0000313" key="2">
    <source>
        <dbReference type="EMBL" id="CUA75616.1"/>
    </source>
</evidence>
<name>A0A0K6GAW6_9AGAM</name>